<sequence>MGRSQAGEKEPEVESHAHPLSPPLPPPRPRLPQAASGREARLRREEGAPVGSSRACAGTAGQRAGADPGLVDQLVKADSEWRRCKYRDGRVTPVLPIPENSRGSGVVPTFSSTRALRAACVRTRIGAVKSSCPTVVGSGPLS</sequence>
<feature type="region of interest" description="Disordered" evidence="1">
    <location>
        <begin position="1"/>
        <end position="68"/>
    </location>
</feature>
<comment type="caution">
    <text evidence="2">The sequence shown here is derived from an EMBL/GenBank/DDBJ whole genome shotgun (WGS) entry which is preliminary data.</text>
</comment>
<accession>A0ABQ9VBY5</accession>
<reference evidence="2 3" key="1">
    <citation type="submission" date="2023-05" db="EMBL/GenBank/DDBJ databases">
        <title>B98-5 Cell Line De Novo Hybrid Assembly: An Optical Mapping Approach.</title>
        <authorList>
            <person name="Kananen K."/>
            <person name="Auerbach J.A."/>
            <person name="Kautto E."/>
            <person name="Blachly J.S."/>
        </authorList>
    </citation>
    <scope>NUCLEOTIDE SEQUENCE [LARGE SCALE GENOMIC DNA]</scope>
    <source>
        <strain evidence="2">B95-8</strain>
        <tissue evidence="2">Cell line</tissue>
    </source>
</reference>
<feature type="compositionally biased region" description="Pro residues" evidence="1">
    <location>
        <begin position="20"/>
        <end position="30"/>
    </location>
</feature>
<keyword evidence="3" id="KW-1185">Reference proteome</keyword>
<gene>
    <name evidence="2" type="ORF">P7K49_016393</name>
</gene>
<dbReference type="EMBL" id="JASSZA010000007">
    <property type="protein sequence ID" value="KAK2106879.1"/>
    <property type="molecule type" value="Genomic_DNA"/>
</dbReference>
<name>A0ABQ9VBY5_SAGOE</name>
<proteinExistence type="predicted"/>
<protein>
    <submittedName>
        <fullName evidence="2">Uncharacterized protein</fullName>
    </submittedName>
</protein>
<dbReference type="Proteomes" id="UP001266305">
    <property type="component" value="Unassembled WGS sequence"/>
</dbReference>
<feature type="compositionally biased region" description="Basic and acidic residues" evidence="1">
    <location>
        <begin position="38"/>
        <end position="47"/>
    </location>
</feature>
<evidence type="ECO:0000256" key="1">
    <source>
        <dbReference type="SAM" id="MobiDB-lite"/>
    </source>
</evidence>
<feature type="compositionally biased region" description="Basic and acidic residues" evidence="1">
    <location>
        <begin position="1"/>
        <end position="17"/>
    </location>
</feature>
<organism evidence="2 3">
    <name type="scientific">Saguinus oedipus</name>
    <name type="common">Cotton-top tamarin</name>
    <name type="synonym">Oedipomidas oedipus</name>
    <dbReference type="NCBI Taxonomy" id="9490"/>
    <lineage>
        <taxon>Eukaryota</taxon>
        <taxon>Metazoa</taxon>
        <taxon>Chordata</taxon>
        <taxon>Craniata</taxon>
        <taxon>Vertebrata</taxon>
        <taxon>Euteleostomi</taxon>
        <taxon>Mammalia</taxon>
        <taxon>Eutheria</taxon>
        <taxon>Euarchontoglires</taxon>
        <taxon>Primates</taxon>
        <taxon>Haplorrhini</taxon>
        <taxon>Platyrrhini</taxon>
        <taxon>Cebidae</taxon>
        <taxon>Callitrichinae</taxon>
        <taxon>Saguinus</taxon>
    </lineage>
</organism>
<evidence type="ECO:0000313" key="2">
    <source>
        <dbReference type="EMBL" id="KAK2106879.1"/>
    </source>
</evidence>
<evidence type="ECO:0000313" key="3">
    <source>
        <dbReference type="Proteomes" id="UP001266305"/>
    </source>
</evidence>